<keyword evidence="3 6" id="KW-1133">Transmembrane helix</keyword>
<evidence type="ECO:0000256" key="5">
    <source>
        <dbReference type="SAM" id="MobiDB-lite"/>
    </source>
</evidence>
<comment type="subcellular location">
    <subcellularLocation>
        <location evidence="1">Membrane</location>
    </subcellularLocation>
</comment>
<dbReference type="InterPro" id="IPR010817">
    <property type="entry name" value="HemY_N"/>
</dbReference>
<keyword evidence="4 6" id="KW-0472">Membrane</keyword>
<dbReference type="RefSeq" id="WP_121092709.1">
    <property type="nucleotide sequence ID" value="NZ_UIHC01000001.1"/>
</dbReference>
<feature type="domain" description="HemY N-terminal" evidence="7">
    <location>
        <begin position="34"/>
        <end position="143"/>
    </location>
</feature>
<dbReference type="AlphaFoldDB" id="A0A3B0M9H9"/>
<feature type="compositionally biased region" description="Basic and acidic residues" evidence="5">
    <location>
        <begin position="478"/>
        <end position="488"/>
    </location>
</feature>
<evidence type="ECO:0000256" key="1">
    <source>
        <dbReference type="ARBA" id="ARBA00004370"/>
    </source>
</evidence>
<evidence type="ECO:0000313" key="8">
    <source>
        <dbReference type="EMBL" id="SUZ30398.1"/>
    </source>
</evidence>
<dbReference type="SUPFAM" id="SSF48452">
    <property type="entry name" value="TPR-like"/>
    <property type="match status" value="2"/>
</dbReference>
<dbReference type="InterPro" id="IPR011990">
    <property type="entry name" value="TPR-like_helical_dom_sf"/>
</dbReference>
<dbReference type="GO" id="GO:0016020">
    <property type="term" value="C:membrane"/>
    <property type="evidence" value="ECO:0007669"/>
    <property type="project" value="UniProtKB-SubCell"/>
</dbReference>
<organism evidence="8 9">
    <name type="scientific">Roseinatronobacter ekhonensis</name>
    <dbReference type="NCBI Taxonomy" id="254356"/>
    <lineage>
        <taxon>Bacteria</taxon>
        <taxon>Pseudomonadati</taxon>
        <taxon>Pseudomonadota</taxon>
        <taxon>Alphaproteobacteria</taxon>
        <taxon>Rhodobacterales</taxon>
        <taxon>Paracoccaceae</taxon>
        <taxon>Roseinatronobacter</taxon>
    </lineage>
</organism>
<gene>
    <name evidence="8" type="primary">lapB</name>
    <name evidence="8" type="ORF">ROE7235_00118</name>
</gene>
<feature type="transmembrane region" description="Helical" evidence="6">
    <location>
        <begin position="45"/>
        <end position="66"/>
    </location>
</feature>
<evidence type="ECO:0000313" key="9">
    <source>
        <dbReference type="Proteomes" id="UP000272908"/>
    </source>
</evidence>
<dbReference type="Pfam" id="PF07219">
    <property type="entry name" value="HemY_N"/>
    <property type="match status" value="1"/>
</dbReference>
<keyword evidence="9" id="KW-1185">Reference proteome</keyword>
<name>A0A3B0M9H9_9RHOB</name>
<dbReference type="PIRSF" id="PIRSF031802">
    <property type="entry name" value="UCP031802"/>
    <property type="match status" value="1"/>
</dbReference>
<accession>A0A3B0M9H9</accession>
<sequence length="488" mass="52952">MFWTLLKLLVFVVVVIGLAYGAGALMDSGQTVGLRILDMEFTLGPIQAIIAFVVFLVALWLVLKAISLSLTLLRFMNGDETAIRRFFVRNREKKGLDALLASMLAQSSGDSKLAIAKAEKAHKLLNRPVMTNLLIAQAAEAKGNNALAITHYKGLLDDPRSRFVGVQGLIRAELELGETQKARALAVKALEMQPAHEATQNTLLKLQTDSEDWSGARKTLETKKSSGHLPRDVYRRRDAVLALQESDALAAKDNLPRAREAAIEANRLSPDLVPAAVAAAQALVAQGKGSYATKVIKTAWKAAPHPELASAFAAIEKDETPRQRLGRFEKLLKMHPQADECRMLRAELLISAEDFPAARRALGDLFETRPSMRALTIMAAIERGEGADDAVVRGWLARALTAKRGPQWVCSACQHVHASWQAVCDHCGAFDTLEWRDAPDSAGPSATQTELLPLIVGSLPKPAEDADIIDAATPQGDAEPRHSAEKPA</sequence>
<protein>
    <submittedName>
        <fullName evidence="8">Lipopolysaccharide assembly protein B</fullName>
    </submittedName>
</protein>
<reference evidence="9" key="1">
    <citation type="submission" date="2018-08" db="EMBL/GenBank/DDBJ databases">
        <authorList>
            <person name="Rodrigo-Torres L."/>
            <person name="Arahal R. D."/>
            <person name="Lucena T."/>
        </authorList>
    </citation>
    <scope>NUCLEOTIDE SEQUENCE [LARGE SCALE GENOMIC DNA]</scope>
    <source>
        <strain evidence="9">CECT 7235</strain>
    </source>
</reference>
<evidence type="ECO:0000256" key="3">
    <source>
        <dbReference type="ARBA" id="ARBA00022989"/>
    </source>
</evidence>
<evidence type="ECO:0000256" key="4">
    <source>
        <dbReference type="ARBA" id="ARBA00023136"/>
    </source>
</evidence>
<proteinExistence type="predicted"/>
<feature type="region of interest" description="Disordered" evidence="5">
    <location>
        <begin position="465"/>
        <end position="488"/>
    </location>
</feature>
<dbReference type="Gene3D" id="1.25.40.10">
    <property type="entry name" value="Tetratricopeptide repeat domain"/>
    <property type="match status" value="2"/>
</dbReference>
<dbReference type="OrthoDB" id="9798343at2"/>
<dbReference type="EMBL" id="UIHC01000001">
    <property type="protein sequence ID" value="SUZ30398.1"/>
    <property type="molecule type" value="Genomic_DNA"/>
</dbReference>
<dbReference type="Proteomes" id="UP000272908">
    <property type="component" value="Unassembled WGS sequence"/>
</dbReference>
<evidence type="ECO:0000256" key="2">
    <source>
        <dbReference type="ARBA" id="ARBA00022692"/>
    </source>
</evidence>
<dbReference type="InterPro" id="IPR016982">
    <property type="entry name" value="Mms48"/>
</dbReference>
<keyword evidence="2 6" id="KW-0812">Transmembrane</keyword>
<evidence type="ECO:0000256" key="6">
    <source>
        <dbReference type="SAM" id="Phobius"/>
    </source>
</evidence>
<evidence type="ECO:0000259" key="7">
    <source>
        <dbReference type="Pfam" id="PF07219"/>
    </source>
</evidence>